<dbReference type="EMBL" id="KK033550">
    <property type="protein sequence ID" value="EXL65808.1"/>
    <property type="molecule type" value="Genomic_DNA"/>
</dbReference>
<dbReference type="AlphaFoldDB" id="X0GR83"/>
<organism evidence="2">
    <name type="scientific">Fusarium oxysporum f. sp. conglutinans race 2 54008</name>
    <dbReference type="NCBI Taxonomy" id="1089457"/>
    <lineage>
        <taxon>Eukaryota</taxon>
        <taxon>Fungi</taxon>
        <taxon>Dikarya</taxon>
        <taxon>Ascomycota</taxon>
        <taxon>Pezizomycotina</taxon>
        <taxon>Sordariomycetes</taxon>
        <taxon>Hypocreomycetidae</taxon>
        <taxon>Hypocreales</taxon>
        <taxon>Nectriaceae</taxon>
        <taxon>Fusarium</taxon>
        <taxon>Fusarium oxysporum species complex</taxon>
    </lineage>
</organism>
<accession>X0GR83</accession>
<proteinExistence type="predicted"/>
<evidence type="ECO:0000313" key="2">
    <source>
        <dbReference type="EMBL" id="EXL65808.1"/>
    </source>
</evidence>
<gene>
    <name evidence="2" type="ORF">FOPG_17986</name>
</gene>
<dbReference type="HOGENOM" id="CLU_3207703_0_0_1"/>
<reference evidence="2" key="1">
    <citation type="submission" date="2011-11" db="EMBL/GenBank/DDBJ databases">
        <title>The Genome Sequence of Fusarium oxysporum PHW808.</title>
        <authorList>
            <consortium name="The Broad Institute Genome Sequencing Platform"/>
            <person name="Ma L.-J."/>
            <person name="Gale L.R."/>
            <person name="Schwartz D.C."/>
            <person name="Zhou S."/>
            <person name="Corby-Kistler H."/>
            <person name="Young S.K."/>
            <person name="Zeng Q."/>
            <person name="Gargeya S."/>
            <person name="Fitzgerald M."/>
            <person name="Haas B."/>
            <person name="Abouelleil A."/>
            <person name="Alvarado L."/>
            <person name="Arachchi H.M."/>
            <person name="Berlin A."/>
            <person name="Brown A."/>
            <person name="Chapman S.B."/>
            <person name="Chen Z."/>
            <person name="Dunbar C."/>
            <person name="Freedman E."/>
            <person name="Gearin G."/>
            <person name="Goldberg J."/>
            <person name="Griggs A."/>
            <person name="Gujja S."/>
            <person name="Heiman D."/>
            <person name="Howarth C."/>
            <person name="Larson L."/>
            <person name="Lui A."/>
            <person name="MacDonald P.J.P."/>
            <person name="Montmayeur A."/>
            <person name="Murphy C."/>
            <person name="Neiman D."/>
            <person name="Pearson M."/>
            <person name="Priest M."/>
            <person name="Roberts A."/>
            <person name="Saif S."/>
            <person name="Shea T."/>
            <person name="Shenoy N."/>
            <person name="Sisk P."/>
            <person name="Stolte C."/>
            <person name="Sykes S."/>
            <person name="Wortman J."/>
            <person name="Nusbaum C."/>
            <person name="Birren B."/>
        </authorList>
    </citation>
    <scope>NUCLEOTIDE SEQUENCE [LARGE SCALE GENOMIC DNA]</scope>
    <source>
        <strain evidence="2">54008</strain>
    </source>
</reference>
<dbReference type="Proteomes" id="UP000030676">
    <property type="component" value="Unassembled WGS sequence"/>
</dbReference>
<name>X0GR83_FUSOX</name>
<sequence length="45" mass="5426">MARENNLKSRRADKPNQTEHIFRCTIDRRQRQKTKAKSDLRIVIC</sequence>
<evidence type="ECO:0000256" key="1">
    <source>
        <dbReference type="SAM" id="MobiDB-lite"/>
    </source>
</evidence>
<protein>
    <submittedName>
        <fullName evidence="2">Uncharacterized protein</fullName>
    </submittedName>
</protein>
<reference evidence="2" key="2">
    <citation type="submission" date="2014-03" db="EMBL/GenBank/DDBJ databases">
        <title>The Genome Annotation of Fusarium oxysporum PHW808.</title>
        <authorList>
            <consortium name="The Broad Institute Genomics Platform"/>
            <person name="Ma L.-J."/>
            <person name="Corby-Kistler H."/>
            <person name="Broz K."/>
            <person name="Gale L.R."/>
            <person name="Jonkers W."/>
            <person name="O'Donnell K."/>
            <person name="Ploetz R."/>
            <person name="Steinberg C."/>
            <person name="Schwartz D.C."/>
            <person name="VanEtten H."/>
            <person name="Zhou S."/>
            <person name="Young S.K."/>
            <person name="Zeng Q."/>
            <person name="Gargeya S."/>
            <person name="Fitzgerald M."/>
            <person name="Abouelleil A."/>
            <person name="Alvarado L."/>
            <person name="Chapman S.B."/>
            <person name="Gainer-Dewar J."/>
            <person name="Goldberg J."/>
            <person name="Griggs A."/>
            <person name="Gujja S."/>
            <person name="Hansen M."/>
            <person name="Howarth C."/>
            <person name="Imamovic A."/>
            <person name="Ireland A."/>
            <person name="Larimer J."/>
            <person name="McCowan C."/>
            <person name="Murphy C."/>
            <person name="Pearson M."/>
            <person name="Poon T.W."/>
            <person name="Priest M."/>
            <person name="Roberts A."/>
            <person name="Saif S."/>
            <person name="Shea T."/>
            <person name="Sykes S."/>
            <person name="Wortman J."/>
            <person name="Nusbaum C."/>
            <person name="Birren B."/>
        </authorList>
    </citation>
    <scope>NUCLEOTIDE SEQUENCE</scope>
    <source>
        <strain evidence="2">54008</strain>
    </source>
</reference>
<feature type="region of interest" description="Disordered" evidence="1">
    <location>
        <begin position="1"/>
        <end position="20"/>
    </location>
</feature>